<sequence length="435" mass="47065">MATRDRHHQLADMSADAVLSFVEDQHAARQSAERAILEAAYQWAVLHSPDALPPGDKRGRERAKPAGAAGTPRITEHAAATFGARIQTSPYGAKKLIADAVDLVHRLPKLWAGVKAGQVRSTHARHVADATRELSADEAAWVDAEVVEIADGRLAWTRFEAIVEGKVAAASPELARAKEEAAAKDNYVRVSRINKHGKATLTFHTDAALILGSNAGVTAVAKALEDQMPDATKNERRVAALALLTNPQAHVDLTVGPVKPKVEIVLHCTPDSPIARMEGHGPVTIAYVRHLVAHFASQVKVQPVIDLNQGAAVDAYEIPAKLREAVHLIHPGDTFPFAANLSRKVDLDHQVPYAEGGKTSTDNLGPMTRTHHRIKTHAGWQVRQPFPGIVIWRDPHGAHYLVDQTGTRKVTAATADQTPTRLEASLMRIALDWAA</sequence>
<dbReference type="EMBL" id="JACBZM010000001">
    <property type="protein sequence ID" value="NYI43734.1"/>
    <property type="molecule type" value="Genomic_DNA"/>
</dbReference>
<feature type="compositionally biased region" description="Basic and acidic residues" evidence="1">
    <location>
        <begin position="55"/>
        <end position="64"/>
    </location>
</feature>
<dbReference type="AlphaFoldDB" id="A0A7Y9ZE29"/>
<dbReference type="InterPro" id="IPR003615">
    <property type="entry name" value="HNH_nuc"/>
</dbReference>
<evidence type="ECO:0000256" key="1">
    <source>
        <dbReference type="SAM" id="MobiDB-lite"/>
    </source>
</evidence>
<accession>A0A7Y9ZE29</accession>
<organism evidence="2 3">
    <name type="scientific">Nocardioides aromaticivorans</name>
    <dbReference type="NCBI Taxonomy" id="200618"/>
    <lineage>
        <taxon>Bacteria</taxon>
        <taxon>Bacillati</taxon>
        <taxon>Actinomycetota</taxon>
        <taxon>Actinomycetes</taxon>
        <taxon>Propionibacteriales</taxon>
        <taxon>Nocardioidaceae</taxon>
        <taxon>Nocardioides</taxon>
    </lineage>
</organism>
<evidence type="ECO:0000313" key="2">
    <source>
        <dbReference type="EMBL" id="NYI43734.1"/>
    </source>
</evidence>
<evidence type="ECO:0008006" key="4">
    <source>
        <dbReference type="Google" id="ProtNLM"/>
    </source>
</evidence>
<comment type="caution">
    <text evidence="2">The sequence shown here is derived from an EMBL/GenBank/DDBJ whole genome shotgun (WGS) entry which is preliminary data.</text>
</comment>
<protein>
    <recommendedName>
        <fullName evidence="4">DUF222 domain-containing protein</fullName>
    </recommendedName>
</protein>
<reference evidence="2 3" key="1">
    <citation type="submission" date="2020-07" db="EMBL/GenBank/DDBJ databases">
        <title>Sequencing the genomes of 1000 actinobacteria strains.</title>
        <authorList>
            <person name="Klenk H.-P."/>
        </authorList>
    </citation>
    <scope>NUCLEOTIDE SEQUENCE [LARGE SCALE GENOMIC DNA]</scope>
    <source>
        <strain evidence="2 3">DSM 15131</strain>
    </source>
</reference>
<proteinExistence type="predicted"/>
<dbReference type="Proteomes" id="UP000562045">
    <property type="component" value="Unassembled WGS sequence"/>
</dbReference>
<name>A0A7Y9ZE29_9ACTN</name>
<gene>
    <name evidence="2" type="ORF">BJ993_000814</name>
</gene>
<feature type="region of interest" description="Disordered" evidence="1">
    <location>
        <begin position="50"/>
        <end position="72"/>
    </location>
</feature>
<evidence type="ECO:0000313" key="3">
    <source>
        <dbReference type="Proteomes" id="UP000562045"/>
    </source>
</evidence>
<dbReference type="RefSeq" id="WP_179647833.1">
    <property type="nucleotide sequence ID" value="NZ_JACBZM010000001.1"/>
</dbReference>
<dbReference type="CDD" id="cd00085">
    <property type="entry name" value="HNHc"/>
    <property type="match status" value="1"/>
</dbReference>